<feature type="domain" description="HPt" evidence="3">
    <location>
        <begin position="5"/>
        <end position="97"/>
    </location>
</feature>
<reference evidence="4 5" key="1">
    <citation type="journal article" date="2016" name="Antonie Van Leeuwenhoek">
        <title>Photobacterium sanguinicancri sp. nov. isolated from marine animals.</title>
        <authorList>
            <person name="Gomez-Gil B."/>
            <person name="Roque A."/>
            <person name="Rotllant G."/>
            <person name="Romalde J.L."/>
            <person name="Doce A."/>
            <person name="Eggermont M."/>
            <person name="Defoirdt T."/>
        </authorList>
    </citation>
    <scope>NUCLEOTIDE SEQUENCE [LARGE SCALE GENOMIC DNA]</scope>
    <source>
        <strain evidence="4 5">CAIM 1827</strain>
    </source>
</reference>
<dbReference type="Pfam" id="PF01627">
    <property type="entry name" value="Hpt"/>
    <property type="match status" value="1"/>
</dbReference>
<dbReference type="Proteomes" id="UP000215999">
    <property type="component" value="Unassembled WGS sequence"/>
</dbReference>
<keyword evidence="5" id="KW-1185">Reference proteome</keyword>
<accession>A0ABX4FRK2</accession>
<dbReference type="InterPro" id="IPR008207">
    <property type="entry name" value="Sig_transdc_His_kin_Hpt_dom"/>
</dbReference>
<name>A0ABX4FRK2_9GAMM</name>
<evidence type="ECO:0000259" key="3">
    <source>
        <dbReference type="PROSITE" id="PS50894"/>
    </source>
</evidence>
<protein>
    <recommendedName>
        <fullName evidence="3">HPt domain-containing protein</fullName>
    </recommendedName>
</protein>
<comment type="caution">
    <text evidence="4">The sequence shown here is derived from an EMBL/GenBank/DDBJ whole genome shotgun (WGS) entry which is preliminary data.</text>
</comment>
<evidence type="ECO:0000313" key="5">
    <source>
        <dbReference type="Proteomes" id="UP000215999"/>
    </source>
</evidence>
<dbReference type="EMBL" id="NOIF01000331">
    <property type="protein sequence ID" value="OZS41431.1"/>
    <property type="molecule type" value="Genomic_DNA"/>
</dbReference>
<proteinExistence type="predicted"/>
<evidence type="ECO:0000256" key="1">
    <source>
        <dbReference type="ARBA" id="ARBA00023012"/>
    </source>
</evidence>
<gene>
    <name evidence="4" type="ORF">ASV53_23720</name>
</gene>
<dbReference type="RefSeq" id="WP_094958960.1">
    <property type="nucleotide sequence ID" value="NZ_NOIF01000331.1"/>
</dbReference>
<dbReference type="InterPro" id="IPR036641">
    <property type="entry name" value="HPT_dom_sf"/>
</dbReference>
<feature type="modified residue" description="Phosphohistidine" evidence="2">
    <location>
        <position position="44"/>
    </location>
</feature>
<organism evidence="4 5">
    <name type="scientific">Photobacterium sanguinicancri</name>
    <dbReference type="NCBI Taxonomy" id="875932"/>
    <lineage>
        <taxon>Bacteria</taxon>
        <taxon>Pseudomonadati</taxon>
        <taxon>Pseudomonadota</taxon>
        <taxon>Gammaproteobacteria</taxon>
        <taxon>Vibrionales</taxon>
        <taxon>Vibrionaceae</taxon>
        <taxon>Photobacterium</taxon>
    </lineage>
</organism>
<keyword evidence="2" id="KW-0597">Phosphoprotein</keyword>
<dbReference type="Gene3D" id="1.20.120.160">
    <property type="entry name" value="HPT domain"/>
    <property type="match status" value="1"/>
</dbReference>
<evidence type="ECO:0000313" key="4">
    <source>
        <dbReference type="EMBL" id="OZS41431.1"/>
    </source>
</evidence>
<keyword evidence="1" id="KW-0902">Two-component regulatory system</keyword>
<sequence>MMDGDHEMVQTFLVMFANEHAKDVDKLEQALTEQDFSQVILISHSLKGASGSICADGVRQAATIIEKRVKTNTLPLEEDMDALRNQLNILVNEIQQHAEKETECSI</sequence>
<dbReference type="PROSITE" id="PS50894">
    <property type="entry name" value="HPT"/>
    <property type="match status" value="1"/>
</dbReference>
<evidence type="ECO:0000256" key="2">
    <source>
        <dbReference type="PROSITE-ProRule" id="PRU00110"/>
    </source>
</evidence>
<dbReference type="SUPFAM" id="SSF47226">
    <property type="entry name" value="Histidine-containing phosphotransfer domain, HPT domain"/>
    <property type="match status" value="1"/>
</dbReference>